<organism evidence="1 2">
    <name type="scientific">Halogeometricum limi</name>
    <dbReference type="NCBI Taxonomy" id="555875"/>
    <lineage>
        <taxon>Archaea</taxon>
        <taxon>Methanobacteriati</taxon>
        <taxon>Methanobacteriota</taxon>
        <taxon>Stenosarchaea group</taxon>
        <taxon>Halobacteria</taxon>
        <taxon>Halobacteriales</taxon>
        <taxon>Haloferacaceae</taxon>
        <taxon>Halogeometricum</taxon>
    </lineage>
</organism>
<reference evidence="2" key="1">
    <citation type="submission" date="2016-10" db="EMBL/GenBank/DDBJ databases">
        <authorList>
            <person name="Varghese N."/>
            <person name="Submissions S."/>
        </authorList>
    </citation>
    <scope>NUCLEOTIDE SEQUENCE [LARGE SCALE GENOMIC DNA]</scope>
    <source>
        <strain evidence="2">CGMCC 1.8711</strain>
    </source>
</reference>
<name>A0A1I6ITK8_9EURY</name>
<evidence type="ECO:0000313" key="1">
    <source>
        <dbReference type="EMBL" id="SFR70072.1"/>
    </source>
</evidence>
<keyword evidence="2" id="KW-1185">Reference proteome</keyword>
<dbReference type="RefSeq" id="WP_089883595.1">
    <property type="nucleotide sequence ID" value="NZ_FOYS01000008.1"/>
</dbReference>
<evidence type="ECO:0000313" key="2">
    <source>
        <dbReference type="Proteomes" id="UP000243250"/>
    </source>
</evidence>
<gene>
    <name evidence="1" type="ORF">SAMN04488124_3650</name>
</gene>
<dbReference type="InterPro" id="IPR043830">
    <property type="entry name" value="DUF5807"/>
</dbReference>
<dbReference type="Pfam" id="PF19123">
    <property type="entry name" value="DUF5807"/>
    <property type="match status" value="1"/>
</dbReference>
<protein>
    <submittedName>
        <fullName evidence="1">Uncharacterized protein</fullName>
    </submittedName>
</protein>
<accession>A0A1I6ITK8</accession>
<dbReference type="STRING" id="555875.SAMN04488124_3650"/>
<proteinExistence type="predicted"/>
<dbReference type="Proteomes" id="UP000243250">
    <property type="component" value="Unassembled WGS sequence"/>
</dbReference>
<dbReference type="AlphaFoldDB" id="A0A1I6ITK8"/>
<dbReference type="EMBL" id="FOYS01000008">
    <property type="protein sequence ID" value="SFR70072.1"/>
    <property type="molecule type" value="Genomic_DNA"/>
</dbReference>
<dbReference type="OrthoDB" id="300179at2157"/>
<sequence length="159" mass="17131">MSKLDEFLAGERHDDVALFLTHEYLDSQGKLPNLGEEVENGYVLVVPGDDGRRAFAAGTGMDAMEFSRTAMGQKGHVDRDLGGGECPDRDPDENHQAEFIFSFSEAQNEEVGGLYARGAVVHAYAHCACGASYSDKWVVGEETETGVQPGESDPAEGTE</sequence>